<evidence type="ECO:0000313" key="2">
    <source>
        <dbReference type="Ensembl" id="ENSSSUP00005021783.1"/>
    </source>
</evidence>
<reference evidence="2" key="1">
    <citation type="submission" date="2025-08" db="UniProtKB">
        <authorList>
            <consortium name="Ensembl"/>
        </authorList>
    </citation>
    <scope>IDENTIFICATION</scope>
</reference>
<dbReference type="InterPro" id="IPR036051">
    <property type="entry name" value="KRAB_dom_sf"/>
</dbReference>
<organism evidence="2 3">
    <name type="scientific">Suricata suricatta</name>
    <name type="common">Meerkat</name>
    <dbReference type="NCBI Taxonomy" id="37032"/>
    <lineage>
        <taxon>Eukaryota</taxon>
        <taxon>Metazoa</taxon>
        <taxon>Chordata</taxon>
        <taxon>Craniata</taxon>
        <taxon>Vertebrata</taxon>
        <taxon>Euteleostomi</taxon>
        <taxon>Mammalia</taxon>
        <taxon>Eutheria</taxon>
        <taxon>Laurasiatheria</taxon>
        <taxon>Carnivora</taxon>
        <taxon>Feliformia</taxon>
        <taxon>Herpestidae</taxon>
        <taxon>Suricata</taxon>
    </lineage>
</organism>
<sequence>MYPSVHSSNSQIMERKKYSIVYIYTTSFRDVTIEFSQEDWRFLNHSQQELYRDVMLENYGHLLFFGLVLSKPDLVFLEQRKGLCHGKRKETVVSYPALSSNNTQLLLPKIFQSNISENQRFIFYNSLLSN</sequence>
<dbReference type="Pfam" id="PF01352">
    <property type="entry name" value="KRAB"/>
    <property type="match status" value="1"/>
</dbReference>
<dbReference type="InterPro" id="IPR001909">
    <property type="entry name" value="KRAB"/>
</dbReference>
<dbReference type="PANTHER" id="PTHR23232:SF160">
    <property type="entry name" value="KRAB DOMAIN-CONTAINING PROTEIN"/>
    <property type="match status" value="1"/>
</dbReference>
<dbReference type="GO" id="GO:0006355">
    <property type="term" value="P:regulation of DNA-templated transcription"/>
    <property type="evidence" value="ECO:0007669"/>
    <property type="project" value="InterPro"/>
</dbReference>
<reference evidence="2" key="2">
    <citation type="submission" date="2025-09" db="UniProtKB">
        <authorList>
            <consortium name="Ensembl"/>
        </authorList>
    </citation>
    <scope>IDENTIFICATION</scope>
</reference>
<proteinExistence type="predicted"/>
<evidence type="ECO:0000259" key="1">
    <source>
        <dbReference type="PROSITE" id="PS50805"/>
    </source>
</evidence>
<dbReference type="SUPFAM" id="SSF109640">
    <property type="entry name" value="KRAB domain (Kruppel-associated box)"/>
    <property type="match status" value="1"/>
</dbReference>
<name>A0A673U8H4_SURSU</name>
<dbReference type="CDD" id="cd07765">
    <property type="entry name" value="KRAB_A-box"/>
    <property type="match status" value="1"/>
</dbReference>
<dbReference type="Ensembl" id="ENSSSUT00005024949.1">
    <property type="protein sequence ID" value="ENSSSUP00005021783.1"/>
    <property type="gene ID" value="ENSSSUG00005014139.1"/>
</dbReference>
<dbReference type="PANTHER" id="PTHR23232">
    <property type="entry name" value="KRAB DOMAIN C2H2 ZINC FINGER"/>
    <property type="match status" value="1"/>
</dbReference>
<protein>
    <recommendedName>
        <fullName evidence="1">KRAB domain-containing protein</fullName>
    </recommendedName>
</protein>
<dbReference type="Gene3D" id="6.10.140.140">
    <property type="match status" value="1"/>
</dbReference>
<keyword evidence="3" id="KW-1185">Reference proteome</keyword>
<accession>A0A673U8H4</accession>
<dbReference type="AlphaFoldDB" id="A0A673U8H4"/>
<dbReference type="PROSITE" id="PS50805">
    <property type="entry name" value="KRAB"/>
    <property type="match status" value="1"/>
</dbReference>
<dbReference type="OMA" id="ENQRFIF"/>
<dbReference type="Proteomes" id="UP000472268">
    <property type="component" value="Unplaced"/>
</dbReference>
<feature type="domain" description="KRAB" evidence="1">
    <location>
        <begin position="26"/>
        <end position="96"/>
    </location>
</feature>
<evidence type="ECO:0000313" key="3">
    <source>
        <dbReference type="Proteomes" id="UP000472268"/>
    </source>
</evidence>
<dbReference type="InterPro" id="IPR050169">
    <property type="entry name" value="Krueppel_C2H2_ZnF"/>
</dbReference>
<dbReference type="SMART" id="SM00349">
    <property type="entry name" value="KRAB"/>
    <property type="match status" value="1"/>
</dbReference>